<dbReference type="InterPro" id="IPR043863">
    <property type="entry name" value="DUF5825"/>
</dbReference>
<evidence type="ECO:0000313" key="1">
    <source>
        <dbReference type="EMBL" id="MDT0264367.1"/>
    </source>
</evidence>
<dbReference type="EMBL" id="JAVREH010000094">
    <property type="protein sequence ID" value="MDT0264367.1"/>
    <property type="molecule type" value="Genomic_DNA"/>
</dbReference>
<name>A0ABU2JHF7_9ACTN</name>
<keyword evidence="2" id="KW-1185">Reference proteome</keyword>
<organism evidence="1 2">
    <name type="scientific">Jatrophihabitans lederbergiae</name>
    <dbReference type="NCBI Taxonomy" id="3075547"/>
    <lineage>
        <taxon>Bacteria</taxon>
        <taxon>Bacillati</taxon>
        <taxon>Actinomycetota</taxon>
        <taxon>Actinomycetes</taxon>
        <taxon>Jatrophihabitantales</taxon>
        <taxon>Jatrophihabitantaceae</taxon>
        <taxon>Jatrophihabitans</taxon>
    </lineage>
</organism>
<dbReference type="Pfam" id="PF19142">
    <property type="entry name" value="DUF5825"/>
    <property type="match status" value="1"/>
</dbReference>
<evidence type="ECO:0000313" key="2">
    <source>
        <dbReference type="Proteomes" id="UP001183176"/>
    </source>
</evidence>
<dbReference type="RefSeq" id="WP_311425505.1">
    <property type="nucleotide sequence ID" value="NZ_JAVREH010000094.1"/>
</dbReference>
<protein>
    <submittedName>
        <fullName evidence="1">DUF5825 family protein</fullName>
    </submittedName>
</protein>
<dbReference type="Proteomes" id="UP001183176">
    <property type="component" value="Unassembled WGS sequence"/>
</dbReference>
<accession>A0ABU2JHF7</accession>
<comment type="caution">
    <text evidence="1">The sequence shown here is derived from an EMBL/GenBank/DDBJ whole genome shotgun (WGS) entry which is preliminary data.</text>
</comment>
<proteinExistence type="predicted"/>
<gene>
    <name evidence="1" type="ORF">RM423_23695</name>
</gene>
<sequence>MTDAVLDMNRLRIRAADPDAAPPTGRPASETLTLGAGSEQFPTATELAALLPRVPVREVLLTGTVDISGTDDRTAARAIALVRECSSIGARVTWSLALEPSQLELVRRLDHLPAPERATIIGQRTIPLGEWRSTNHFGLFYFRKGPTFLSVVEQRAESDRRLIVNDPAEIEVLRRGLDGCAWAELAADARQATAAADMVNAGLLLRVGEHCVTLPVHMRSWPIGAKLLTGTLASAGPKQAAETGDAIPA</sequence>
<reference evidence="2" key="1">
    <citation type="submission" date="2023-07" db="EMBL/GenBank/DDBJ databases">
        <title>30 novel species of actinomycetes from the DSMZ collection.</title>
        <authorList>
            <person name="Nouioui I."/>
        </authorList>
    </citation>
    <scope>NUCLEOTIDE SEQUENCE [LARGE SCALE GENOMIC DNA]</scope>
    <source>
        <strain evidence="2">DSM 44399</strain>
    </source>
</reference>